<feature type="compositionally biased region" description="Pro residues" evidence="1">
    <location>
        <begin position="287"/>
        <end position="298"/>
    </location>
</feature>
<dbReference type="GO" id="GO:0000785">
    <property type="term" value="C:chromatin"/>
    <property type="evidence" value="ECO:0007669"/>
    <property type="project" value="TreeGrafter"/>
</dbReference>
<sequence>MLSSLETETFVPLVLSQSLLENDLVQRCLAACCLEVATCSTRLPSDFPALLRVFRLAPYHFWRVVESVAWTGDSALWEDVRAEGRLPTCQQVVPPSRLEVNADGNPPGGGAARAPPRGSKPLHLFARKVYSLMGRRLRELCSALRIGDELRLQIWTCLEHALVHCTALMRDRHLDQMMMCSIYIMAKITKKEIPFKDIMKCYKSQPHADKGVCKNVLISGDEDKSQTENHNGGGHSSEFLTPNTPSARYPVPSPQQRSDLIHFYNHDYTAKMRDFATLFVPASGGDTPPPPVPVPPAEAVPAQAPAVRQPPRLRDVADRARDAAAPRRRRPELRLQLHSIRAPA</sequence>
<feature type="region of interest" description="Disordered" evidence="1">
    <location>
        <begin position="281"/>
        <end position="344"/>
    </location>
</feature>
<dbReference type="AlphaFoldDB" id="A0A9W2XPA2"/>
<dbReference type="Pfam" id="PF01857">
    <property type="entry name" value="RB_B"/>
    <property type="match status" value="1"/>
</dbReference>
<feature type="region of interest" description="Disordered" evidence="1">
    <location>
        <begin position="97"/>
        <end position="118"/>
    </location>
</feature>
<dbReference type="GeneID" id="114852588"/>
<dbReference type="GO" id="GO:0030154">
    <property type="term" value="P:cell differentiation"/>
    <property type="evidence" value="ECO:0007669"/>
    <property type="project" value="TreeGrafter"/>
</dbReference>
<name>A0A9W2XPA2_BETSP</name>
<dbReference type="KEGG" id="bspl:114852588"/>
<dbReference type="InterPro" id="IPR002720">
    <property type="entry name" value="RB_A"/>
</dbReference>
<dbReference type="SUPFAM" id="SSF47954">
    <property type="entry name" value="Cyclin-like"/>
    <property type="match status" value="2"/>
</dbReference>
<dbReference type="GO" id="GO:0006357">
    <property type="term" value="P:regulation of transcription by RNA polymerase II"/>
    <property type="evidence" value="ECO:0007669"/>
    <property type="project" value="InterPro"/>
</dbReference>
<accession>A0A9W2XPA2</accession>
<dbReference type="GO" id="GO:0000977">
    <property type="term" value="F:RNA polymerase II transcription regulatory region sequence-specific DNA binding"/>
    <property type="evidence" value="ECO:0007669"/>
    <property type="project" value="TreeGrafter"/>
</dbReference>
<feature type="compositionally biased region" description="Low complexity" evidence="1">
    <location>
        <begin position="299"/>
        <end position="310"/>
    </location>
</feature>
<dbReference type="Proteomes" id="UP000515150">
    <property type="component" value="Chromosome 3"/>
</dbReference>
<dbReference type="Pfam" id="PF01858">
    <property type="entry name" value="RB_A"/>
    <property type="match status" value="1"/>
</dbReference>
<dbReference type="InterPro" id="IPR028309">
    <property type="entry name" value="RB_fam"/>
</dbReference>
<dbReference type="RefSeq" id="XP_055363517.1">
    <property type="nucleotide sequence ID" value="XM_055507542.1"/>
</dbReference>
<evidence type="ECO:0000313" key="3">
    <source>
        <dbReference type="Proteomes" id="UP000515150"/>
    </source>
</evidence>
<dbReference type="PANTHER" id="PTHR13742:SF17">
    <property type="entry name" value="RE32990P-RELATED"/>
    <property type="match status" value="1"/>
</dbReference>
<dbReference type="OrthoDB" id="844594at2759"/>
<dbReference type="GO" id="GO:2000134">
    <property type="term" value="P:negative regulation of G1/S transition of mitotic cell cycle"/>
    <property type="evidence" value="ECO:0007669"/>
    <property type="project" value="TreeGrafter"/>
</dbReference>
<keyword evidence="3" id="KW-1185">Reference proteome</keyword>
<feature type="domain" description="Cyclin-like" evidence="2">
    <location>
        <begin position="135"/>
        <end position="219"/>
    </location>
</feature>
<dbReference type="GO" id="GO:0005634">
    <property type="term" value="C:nucleus"/>
    <property type="evidence" value="ECO:0007669"/>
    <property type="project" value="InterPro"/>
</dbReference>
<organism evidence="3 4">
    <name type="scientific">Betta splendens</name>
    <name type="common">Siamese fighting fish</name>
    <dbReference type="NCBI Taxonomy" id="158456"/>
    <lineage>
        <taxon>Eukaryota</taxon>
        <taxon>Metazoa</taxon>
        <taxon>Chordata</taxon>
        <taxon>Craniata</taxon>
        <taxon>Vertebrata</taxon>
        <taxon>Euteleostomi</taxon>
        <taxon>Actinopterygii</taxon>
        <taxon>Neopterygii</taxon>
        <taxon>Teleostei</taxon>
        <taxon>Neoteleostei</taxon>
        <taxon>Acanthomorphata</taxon>
        <taxon>Anabantaria</taxon>
        <taxon>Anabantiformes</taxon>
        <taxon>Anabantoidei</taxon>
        <taxon>Osphronemidae</taxon>
        <taxon>Betta</taxon>
    </lineage>
</organism>
<evidence type="ECO:0000259" key="2">
    <source>
        <dbReference type="SMART" id="SM00385"/>
    </source>
</evidence>
<feature type="compositionally biased region" description="Basic and acidic residues" evidence="1">
    <location>
        <begin position="312"/>
        <end position="325"/>
    </location>
</feature>
<dbReference type="InterPro" id="IPR013763">
    <property type="entry name" value="Cyclin-like_dom"/>
</dbReference>
<reference evidence="4" key="1">
    <citation type="submission" date="2025-08" db="UniProtKB">
        <authorList>
            <consortium name="RefSeq"/>
        </authorList>
    </citation>
    <scope>IDENTIFICATION</scope>
</reference>
<gene>
    <name evidence="4" type="primary">LOC114852588</name>
</gene>
<dbReference type="InterPro" id="IPR036915">
    <property type="entry name" value="Cyclin-like_sf"/>
</dbReference>
<evidence type="ECO:0000313" key="4">
    <source>
        <dbReference type="RefSeq" id="XP_055363517.1"/>
    </source>
</evidence>
<feature type="region of interest" description="Disordered" evidence="1">
    <location>
        <begin position="222"/>
        <end position="253"/>
    </location>
</feature>
<proteinExistence type="predicted"/>
<dbReference type="PANTHER" id="PTHR13742">
    <property type="entry name" value="RETINOBLASTOMA-ASSOCIATED PROTEIN RB -RELATED"/>
    <property type="match status" value="1"/>
</dbReference>
<evidence type="ECO:0000256" key="1">
    <source>
        <dbReference type="SAM" id="MobiDB-lite"/>
    </source>
</evidence>
<dbReference type="InterPro" id="IPR002719">
    <property type="entry name" value="RB_B"/>
</dbReference>
<dbReference type="Gene3D" id="1.10.472.10">
    <property type="entry name" value="Cyclin-like"/>
    <property type="match status" value="2"/>
</dbReference>
<dbReference type="GO" id="GO:0005667">
    <property type="term" value="C:transcription regulator complex"/>
    <property type="evidence" value="ECO:0007669"/>
    <property type="project" value="TreeGrafter"/>
</dbReference>
<dbReference type="SMART" id="SM00385">
    <property type="entry name" value="CYCLIN"/>
    <property type="match status" value="1"/>
</dbReference>
<protein>
    <submittedName>
        <fullName evidence="4">Retinoblastoma-like protein 2</fullName>
    </submittedName>
</protein>